<dbReference type="STRING" id="1349421.OI18_05985"/>
<protein>
    <submittedName>
        <fullName evidence="6">Oxidase</fullName>
    </submittedName>
</protein>
<dbReference type="Gene3D" id="3.30.9.10">
    <property type="entry name" value="D-Amino Acid Oxidase, subunit A, domain 2"/>
    <property type="match status" value="1"/>
</dbReference>
<dbReference type="Pfam" id="PF01266">
    <property type="entry name" value="DAO"/>
    <property type="match status" value="1"/>
</dbReference>
<comment type="similarity">
    <text evidence="2">Belongs to the DadA oxidoreductase family.</text>
</comment>
<dbReference type="GO" id="GO:0005737">
    <property type="term" value="C:cytoplasm"/>
    <property type="evidence" value="ECO:0007669"/>
    <property type="project" value="TreeGrafter"/>
</dbReference>
<dbReference type="RefSeq" id="WP_039138035.1">
    <property type="nucleotide sequence ID" value="NZ_JSVC01000006.1"/>
</dbReference>
<dbReference type="InterPro" id="IPR006076">
    <property type="entry name" value="FAD-dep_OxRdtase"/>
</dbReference>
<feature type="domain" description="FAD dependent oxidoreductase" evidence="5">
    <location>
        <begin position="6"/>
        <end position="376"/>
    </location>
</feature>
<keyword evidence="4" id="KW-0560">Oxidoreductase</keyword>
<dbReference type="AlphaFoldDB" id="A0A0C1IY66"/>
<evidence type="ECO:0000256" key="4">
    <source>
        <dbReference type="ARBA" id="ARBA00023002"/>
    </source>
</evidence>
<evidence type="ECO:0000256" key="2">
    <source>
        <dbReference type="ARBA" id="ARBA00009410"/>
    </source>
</evidence>
<comment type="caution">
    <text evidence="6">The sequence shown here is derived from an EMBL/GenBank/DDBJ whole genome shotgun (WGS) entry which is preliminary data.</text>
</comment>
<dbReference type="Gene3D" id="3.50.50.60">
    <property type="entry name" value="FAD/NAD(P)-binding domain"/>
    <property type="match status" value="1"/>
</dbReference>
<organism evidence="6 7">
    <name type="scientific">Flavihumibacter solisilvae</name>
    <dbReference type="NCBI Taxonomy" id="1349421"/>
    <lineage>
        <taxon>Bacteria</taxon>
        <taxon>Pseudomonadati</taxon>
        <taxon>Bacteroidota</taxon>
        <taxon>Chitinophagia</taxon>
        <taxon>Chitinophagales</taxon>
        <taxon>Chitinophagaceae</taxon>
        <taxon>Flavihumibacter</taxon>
    </lineage>
</organism>
<dbReference type="NCBIfam" id="TIGR03364">
    <property type="entry name" value="HpnW_proposed"/>
    <property type="match status" value="1"/>
</dbReference>
<evidence type="ECO:0000313" key="7">
    <source>
        <dbReference type="Proteomes" id="UP000031408"/>
    </source>
</evidence>
<reference evidence="6 7" key="1">
    <citation type="submission" date="2014-11" db="EMBL/GenBank/DDBJ databases">
        <title>Genome sequence of Flavihumibacter solisilvae 3-3.</title>
        <authorList>
            <person name="Zhou G."/>
            <person name="Li M."/>
            <person name="Wang G."/>
        </authorList>
    </citation>
    <scope>NUCLEOTIDE SEQUENCE [LARGE SCALE GENOMIC DNA]</scope>
    <source>
        <strain evidence="6 7">3-3</strain>
    </source>
</reference>
<name>A0A0C1IY66_9BACT</name>
<dbReference type="EMBL" id="JSVC01000006">
    <property type="protein sequence ID" value="KIC95439.1"/>
    <property type="molecule type" value="Genomic_DNA"/>
</dbReference>
<accession>A0A0C1IY66</accession>
<evidence type="ECO:0000256" key="3">
    <source>
        <dbReference type="ARBA" id="ARBA00022630"/>
    </source>
</evidence>
<evidence type="ECO:0000259" key="5">
    <source>
        <dbReference type="Pfam" id="PF01266"/>
    </source>
</evidence>
<dbReference type="PANTHER" id="PTHR13847">
    <property type="entry name" value="SARCOSINE DEHYDROGENASE-RELATED"/>
    <property type="match status" value="1"/>
</dbReference>
<dbReference type="InterPro" id="IPR036188">
    <property type="entry name" value="FAD/NAD-bd_sf"/>
</dbReference>
<gene>
    <name evidence="6" type="ORF">OI18_05985</name>
</gene>
<comment type="cofactor">
    <cofactor evidence="1">
        <name>FAD</name>
        <dbReference type="ChEBI" id="CHEBI:57692"/>
    </cofactor>
</comment>
<dbReference type="GO" id="GO:0016491">
    <property type="term" value="F:oxidoreductase activity"/>
    <property type="evidence" value="ECO:0007669"/>
    <property type="project" value="UniProtKB-KW"/>
</dbReference>
<proteinExistence type="inferred from homology"/>
<evidence type="ECO:0000256" key="1">
    <source>
        <dbReference type="ARBA" id="ARBA00001974"/>
    </source>
</evidence>
<keyword evidence="7" id="KW-1185">Reference proteome</keyword>
<dbReference type="SUPFAM" id="SSF51905">
    <property type="entry name" value="FAD/NAD(P)-binding domain"/>
    <property type="match status" value="1"/>
</dbReference>
<dbReference type="Proteomes" id="UP000031408">
    <property type="component" value="Unassembled WGS sequence"/>
</dbReference>
<keyword evidence="3" id="KW-0285">Flavoprotein</keyword>
<dbReference type="InterPro" id="IPR017741">
    <property type="entry name" value="FAD-dependent_OxRdtase_HpnW"/>
</dbReference>
<evidence type="ECO:0000313" key="6">
    <source>
        <dbReference type="EMBL" id="KIC95439.1"/>
    </source>
</evidence>
<dbReference type="PANTHER" id="PTHR13847:SF286">
    <property type="entry name" value="D-AMINO ACID DEHYDROGENASE"/>
    <property type="match status" value="1"/>
</dbReference>
<sequence>MNRQFDLIVVGAGVLGTLHAWHAAAIGKKVLLLEKDHRPVNASVRNFGMAIVSGMAGRWFEYGRYSTALYKEIQQEYDISVRNNGSLYIASDDDEQQLLHELKEHYDQIGYVAQLLSRQQVQEKVPAIRSSYCREGLFFPQEISLEPDQFIHRLHQYTVLKYAHVTYRPATPAIDCVVEGDGVSVTVAGGEKFRAEKAVIASGHEFRILFPSLFAQEDLSLVKLQMLRSLPFPDLLMEGNIATGLSIRRYESFAECPSYSSITTPDHLRELAKWGIHILFKKATDGTVIVGDSHEYARIGEEENLGYCINQQINELIRREATRIADIDLGQVKESWAGFYAVHNKKEVLEHDIEDRIFIRVAIGGKGMTCAAGYAQANIEKIFTCA</sequence>